<keyword evidence="2" id="KW-1185">Reference proteome</keyword>
<organism evidence="1 2">
    <name type="scientific">Peptoniphilus porci</name>
    <dbReference type="NCBI Taxonomy" id="2652280"/>
    <lineage>
        <taxon>Bacteria</taxon>
        <taxon>Bacillati</taxon>
        <taxon>Bacillota</taxon>
        <taxon>Tissierellia</taxon>
        <taxon>Tissierellales</taxon>
        <taxon>Peptoniphilaceae</taxon>
        <taxon>Peptoniphilus</taxon>
    </lineage>
</organism>
<protein>
    <submittedName>
        <fullName evidence="1">Uncharacterized protein</fullName>
    </submittedName>
</protein>
<accession>A0A848RCG1</accession>
<comment type="caution">
    <text evidence="1">The sequence shown here is derived from an EMBL/GenBank/DDBJ whole genome shotgun (WGS) entry which is preliminary data.</text>
</comment>
<name>A0A1U7M263_9FIRM</name>
<dbReference type="AlphaFoldDB" id="A0A1U7M263"/>
<dbReference type="STRING" id="1465756.BIV18_05075"/>
<dbReference type="EMBL" id="MJIH01000001">
    <property type="protein sequence ID" value="OLR65760.1"/>
    <property type="molecule type" value="Genomic_DNA"/>
</dbReference>
<sequence>MKKYINFLISLFLFPILNLICIKVFGYINGRIQATFDIKYMIILDIVKILMILFLGFMLAYYINFSCKLSKKTLGIFLLIEIFIFAIYIVIKKYYLQENFVYLYDFNALYFFLLIGENIFLFLHQNHEL</sequence>
<accession>A0A1U7M263</accession>
<evidence type="ECO:0000313" key="2">
    <source>
        <dbReference type="Proteomes" id="UP000187166"/>
    </source>
</evidence>
<proteinExistence type="predicted"/>
<reference evidence="1 2" key="1">
    <citation type="journal article" date="2016" name="Appl. Environ. Microbiol.">
        <title>Function and Phylogeny of Bacterial Butyryl Coenzyme A:Acetate Transferases and Their Diversity in the Proximal Colon of Swine.</title>
        <authorList>
            <person name="Trachsel J."/>
            <person name="Bayles D.O."/>
            <person name="Looft T."/>
            <person name="Levine U.Y."/>
            <person name="Allen H.K."/>
        </authorList>
    </citation>
    <scope>NUCLEOTIDE SEQUENCE [LARGE SCALE GENOMIC DNA]</scope>
    <source>
        <strain evidence="1 2">35-6-1</strain>
    </source>
</reference>
<dbReference type="Proteomes" id="UP000187166">
    <property type="component" value="Unassembled WGS sequence"/>
</dbReference>
<gene>
    <name evidence="1" type="ORF">BIV18_05075</name>
</gene>
<evidence type="ECO:0000313" key="1">
    <source>
        <dbReference type="EMBL" id="OLR65760.1"/>
    </source>
</evidence>